<dbReference type="Gene3D" id="3.10.350.10">
    <property type="entry name" value="LysM domain"/>
    <property type="match status" value="1"/>
</dbReference>
<evidence type="ECO:0000259" key="2">
    <source>
        <dbReference type="PROSITE" id="PS51782"/>
    </source>
</evidence>
<dbReference type="EMBL" id="JBETVU010000013">
    <property type="protein sequence ID" value="MES5151047.1"/>
    <property type="molecule type" value="Genomic_DNA"/>
</dbReference>
<feature type="domain" description="LysM" evidence="2">
    <location>
        <begin position="34"/>
        <end position="79"/>
    </location>
</feature>
<dbReference type="SMART" id="SM00257">
    <property type="entry name" value="LysM"/>
    <property type="match status" value="1"/>
</dbReference>
<accession>A0ABV2BCR8</accession>
<feature type="compositionally biased region" description="Low complexity" evidence="1">
    <location>
        <begin position="97"/>
        <end position="118"/>
    </location>
</feature>
<gene>
    <name evidence="3" type="ORF">ABVC42_14540</name>
</gene>
<feature type="region of interest" description="Disordered" evidence="1">
    <location>
        <begin position="97"/>
        <end position="153"/>
    </location>
</feature>
<dbReference type="SUPFAM" id="SSF54106">
    <property type="entry name" value="LysM domain"/>
    <property type="match status" value="1"/>
</dbReference>
<dbReference type="InterPro" id="IPR018392">
    <property type="entry name" value="LysM"/>
</dbReference>
<proteinExistence type="predicted"/>
<dbReference type="Proteomes" id="UP001434419">
    <property type="component" value="Unassembled WGS sequence"/>
</dbReference>
<dbReference type="InterPro" id="IPR036779">
    <property type="entry name" value="LysM_dom_sf"/>
</dbReference>
<dbReference type="CDD" id="cd00118">
    <property type="entry name" value="LysM"/>
    <property type="match status" value="1"/>
</dbReference>
<dbReference type="RefSeq" id="WP_133476350.1">
    <property type="nucleotide sequence ID" value="NZ_JBETVU010000013.1"/>
</dbReference>
<dbReference type="Gene3D" id="1.10.530.10">
    <property type="match status" value="1"/>
</dbReference>
<dbReference type="Pfam" id="PF01476">
    <property type="entry name" value="LysM"/>
    <property type="match status" value="1"/>
</dbReference>
<reference evidence="3" key="1">
    <citation type="submission" date="2024-06" db="EMBL/GenBank/DDBJ databases">
        <title>Vaginal Lactobacillus fatty acid response mechanisms reveal a metabolite-targeted strategy for bacterial vaginosis treatment.</title>
        <authorList>
            <person name="Zhu M."/>
            <person name="Blainey P.C."/>
            <person name="Bloom S.M."/>
            <person name="Kwon D.S."/>
        </authorList>
    </citation>
    <scope>NUCLEOTIDE SEQUENCE</scope>
    <source>
        <strain evidence="3">194_F1_1</strain>
    </source>
</reference>
<evidence type="ECO:0000313" key="3">
    <source>
        <dbReference type="EMBL" id="MES5151047.1"/>
    </source>
</evidence>
<evidence type="ECO:0000256" key="1">
    <source>
        <dbReference type="SAM" id="MobiDB-lite"/>
    </source>
</evidence>
<protein>
    <submittedName>
        <fullName evidence="3">LysM peptidoglycan-binding domain-containing protein</fullName>
    </submittedName>
</protein>
<name>A0ABV2BCR8_9LACO</name>
<sequence length="227" mass="23769">MKLSLRQAILFLVGGAAGTAGVQSASTAVHADVVTVNVHHGDTTWGISRKYGTTVKKIVKDNHLKNGGHDIYENQKLKVDDNKGVTGTTVHAATTTQASQNAAVSTAQSQTATSQAPSYNSAYSSQSNTGAQGYNAGTTTTTTQSATPAASGSEEAAKAWIVARESGGNYNAVNASSGAYGKYQLLPGYLHGDYSAANQDRTANNYVHGRYGSWTAAKAFWEAHGWY</sequence>
<evidence type="ECO:0000313" key="4">
    <source>
        <dbReference type="Proteomes" id="UP001434419"/>
    </source>
</evidence>
<organism evidence="3 4">
    <name type="scientific">Lactobacillus crispatus</name>
    <dbReference type="NCBI Taxonomy" id="47770"/>
    <lineage>
        <taxon>Bacteria</taxon>
        <taxon>Bacillati</taxon>
        <taxon>Bacillota</taxon>
        <taxon>Bacilli</taxon>
        <taxon>Lactobacillales</taxon>
        <taxon>Lactobacillaceae</taxon>
        <taxon>Lactobacillus</taxon>
    </lineage>
</organism>
<comment type="caution">
    <text evidence="3">The sequence shown here is derived from an EMBL/GenBank/DDBJ whole genome shotgun (WGS) entry which is preliminary data.</text>
</comment>
<feature type="compositionally biased region" description="Low complexity" evidence="1">
    <location>
        <begin position="128"/>
        <end position="152"/>
    </location>
</feature>
<dbReference type="PROSITE" id="PS51782">
    <property type="entry name" value="LYSM"/>
    <property type="match status" value="1"/>
</dbReference>
<keyword evidence="4" id="KW-1185">Reference proteome</keyword>